<keyword evidence="2" id="KW-0418">Kinase</keyword>
<dbReference type="AlphaFoldDB" id="A0A9P5DT49"/>
<evidence type="ECO:0000313" key="2">
    <source>
        <dbReference type="EMBL" id="KAF4334420.1"/>
    </source>
</evidence>
<reference evidence="2" key="1">
    <citation type="journal article" date="2017" name="Mycologia">
        <title>Fusarium algeriense, sp. nov., a novel toxigenic crown rot pathogen of durum wheat from Algeria is nested in the Fusarium burgessii species complex.</title>
        <authorList>
            <person name="Laraba I."/>
            <person name="Keddad A."/>
            <person name="Boureghda H."/>
            <person name="Abdallah N."/>
            <person name="Vaughan M.M."/>
            <person name="Proctor R.H."/>
            <person name="Busman M."/>
            <person name="O'Donnell K."/>
        </authorList>
    </citation>
    <scope>NUCLEOTIDE SEQUENCE</scope>
    <source>
        <strain evidence="2">NRRL 25174</strain>
    </source>
</reference>
<evidence type="ECO:0000256" key="1">
    <source>
        <dbReference type="SAM" id="MobiDB-lite"/>
    </source>
</evidence>
<feature type="region of interest" description="Disordered" evidence="1">
    <location>
        <begin position="155"/>
        <end position="182"/>
    </location>
</feature>
<comment type="caution">
    <text evidence="2">The sequence shown here is derived from an EMBL/GenBank/DDBJ whole genome shotgun (WGS) entry which is preliminary data.</text>
</comment>
<sequence>MSMEQKIALTKRFAVFQFELSGLEKQDSAFKSIGTLDSPEFDLQADFKVPQAAVTPERTVSHEFFMGDHLEYDIPRGPFRSTHDWLSAILAIIIRHQTLVLENSEDEDDIEDAGDILPVAQSLLALLPKDLNLNNILVNEKGQITAVIDWEFDDQPREDEPQRDSYANDTPGQAIEEEDECNDPDYLNNEGKNGLYWIHQMEYETTQLRKVYKANLEELCPGSVKESPLKDDFYEAVLQCDGIWKKKVRRWAECIEKGDFVRFEDV</sequence>
<organism evidence="2 3">
    <name type="scientific">Fusarium beomiforme</name>
    <dbReference type="NCBI Taxonomy" id="44412"/>
    <lineage>
        <taxon>Eukaryota</taxon>
        <taxon>Fungi</taxon>
        <taxon>Dikarya</taxon>
        <taxon>Ascomycota</taxon>
        <taxon>Pezizomycotina</taxon>
        <taxon>Sordariomycetes</taxon>
        <taxon>Hypocreomycetidae</taxon>
        <taxon>Hypocreales</taxon>
        <taxon>Nectriaceae</taxon>
        <taxon>Fusarium</taxon>
        <taxon>Fusarium burgessii species complex</taxon>
    </lineage>
</organism>
<gene>
    <name evidence="2" type="ORF">FBEOM_11746</name>
</gene>
<keyword evidence="2" id="KW-0808">Transferase</keyword>
<name>A0A9P5DT49_9HYPO</name>
<evidence type="ECO:0000313" key="3">
    <source>
        <dbReference type="Proteomes" id="UP000730481"/>
    </source>
</evidence>
<dbReference type="InterPro" id="IPR011009">
    <property type="entry name" value="Kinase-like_dom_sf"/>
</dbReference>
<dbReference type="GO" id="GO:0016301">
    <property type="term" value="F:kinase activity"/>
    <property type="evidence" value="ECO:0007669"/>
    <property type="project" value="UniProtKB-KW"/>
</dbReference>
<dbReference type="EMBL" id="PVQB02000687">
    <property type="protein sequence ID" value="KAF4334420.1"/>
    <property type="molecule type" value="Genomic_DNA"/>
</dbReference>
<keyword evidence="3" id="KW-1185">Reference proteome</keyword>
<protein>
    <submittedName>
        <fullName evidence="2">Kinase</fullName>
    </submittedName>
</protein>
<accession>A0A9P5DT49</accession>
<dbReference type="SUPFAM" id="SSF56112">
    <property type="entry name" value="Protein kinase-like (PK-like)"/>
    <property type="match status" value="1"/>
</dbReference>
<proteinExistence type="predicted"/>
<dbReference type="OrthoDB" id="10003767at2759"/>
<reference evidence="2" key="2">
    <citation type="submission" date="2020-02" db="EMBL/GenBank/DDBJ databases">
        <title>Identification and distribution of gene clusters putatively required for synthesis of sphingolipid metabolism inhibitors in phylogenetically diverse species of the filamentous fungus Fusarium.</title>
        <authorList>
            <person name="Kim H.-S."/>
            <person name="Busman M."/>
            <person name="Brown D.W."/>
            <person name="Divon H."/>
            <person name="Uhlig S."/>
            <person name="Proctor R.H."/>
        </authorList>
    </citation>
    <scope>NUCLEOTIDE SEQUENCE</scope>
    <source>
        <strain evidence="2">NRRL 25174</strain>
    </source>
</reference>
<dbReference type="Proteomes" id="UP000730481">
    <property type="component" value="Unassembled WGS sequence"/>
</dbReference>